<sequence>MFGSAKEVSPFSYVVSSFSGASPVVSTSGDMRSCSFDVCMEDAQSVCSEMSSKDVSTVATSLAVGISVLLFSPKIEVSTLLSMRSVAFDPIWLVSVDT</sequence>
<dbReference type="EMBL" id="CM046395">
    <property type="protein sequence ID" value="KAI8541432.1"/>
    <property type="molecule type" value="Genomic_DNA"/>
</dbReference>
<evidence type="ECO:0000313" key="1">
    <source>
        <dbReference type="EMBL" id="KAI8541432.1"/>
    </source>
</evidence>
<comment type="caution">
    <text evidence="1">The sequence shown here is derived from an EMBL/GenBank/DDBJ whole genome shotgun (WGS) entry which is preliminary data.</text>
</comment>
<reference evidence="1" key="1">
    <citation type="submission" date="2022-02" db="EMBL/GenBank/DDBJ databases">
        <title>Plant Genome Project.</title>
        <authorList>
            <person name="Zhang R.-G."/>
        </authorList>
    </citation>
    <scope>NUCLEOTIDE SEQUENCE</scope>
    <source>
        <strain evidence="1">AT1</strain>
    </source>
</reference>
<evidence type="ECO:0000313" key="2">
    <source>
        <dbReference type="Proteomes" id="UP001062846"/>
    </source>
</evidence>
<accession>A0ACC0MKC1</accession>
<organism evidence="1 2">
    <name type="scientific">Rhododendron molle</name>
    <name type="common">Chinese azalea</name>
    <name type="synonym">Azalea mollis</name>
    <dbReference type="NCBI Taxonomy" id="49168"/>
    <lineage>
        <taxon>Eukaryota</taxon>
        <taxon>Viridiplantae</taxon>
        <taxon>Streptophyta</taxon>
        <taxon>Embryophyta</taxon>
        <taxon>Tracheophyta</taxon>
        <taxon>Spermatophyta</taxon>
        <taxon>Magnoliopsida</taxon>
        <taxon>eudicotyledons</taxon>
        <taxon>Gunneridae</taxon>
        <taxon>Pentapetalae</taxon>
        <taxon>asterids</taxon>
        <taxon>Ericales</taxon>
        <taxon>Ericaceae</taxon>
        <taxon>Ericoideae</taxon>
        <taxon>Rhodoreae</taxon>
        <taxon>Rhododendron</taxon>
    </lineage>
</organism>
<proteinExistence type="predicted"/>
<name>A0ACC0MKC1_RHOML</name>
<gene>
    <name evidence="1" type="ORF">RHMOL_Rhmol08G0060100</name>
</gene>
<protein>
    <submittedName>
        <fullName evidence="1">Uncharacterized protein</fullName>
    </submittedName>
</protein>
<dbReference type="Proteomes" id="UP001062846">
    <property type="component" value="Chromosome 8"/>
</dbReference>
<keyword evidence="2" id="KW-1185">Reference proteome</keyword>